<evidence type="ECO:0000313" key="3">
    <source>
        <dbReference type="Proteomes" id="UP000779507"/>
    </source>
</evidence>
<accession>A0ABX2FV95</accession>
<keyword evidence="1" id="KW-0472">Membrane</keyword>
<evidence type="ECO:0000313" key="2">
    <source>
        <dbReference type="EMBL" id="NRT20330.1"/>
    </source>
</evidence>
<keyword evidence="1" id="KW-1133">Transmembrane helix</keyword>
<sequence length="39" mass="4536">MKYDDIIARQTRVVYILMGFTAAGGFVWALWEHLRHAAQ</sequence>
<proteinExistence type="predicted"/>
<keyword evidence="1" id="KW-0812">Transmembrane</keyword>
<reference evidence="2 3" key="1">
    <citation type="submission" date="2020-05" db="EMBL/GenBank/DDBJ databases">
        <title>Genomic Encyclopedia of Type Strains, Phase IV (KMG-V): Genome sequencing to study the core and pangenomes of soil and plant-associated prokaryotes.</title>
        <authorList>
            <person name="Whitman W."/>
        </authorList>
    </citation>
    <scope>NUCLEOTIDE SEQUENCE [LARGE SCALE GENOMIC DNA]</scope>
    <source>
        <strain evidence="2 3">9A</strain>
    </source>
</reference>
<organism evidence="2 3">
    <name type="scientific">Hymenobacter caeli</name>
    <dbReference type="NCBI Taxonomy" id="2735894"/>
    <lineage>
        <taxon>Bacteria</taxon>
        <taxon>Pseudomonadati</taxon>
        <taxon>Bacteroidota</taxon>
        <taxon>Cytophagia</taxon>
        <taxon>Cytophagales</taxon>
        <taxon>Hymenobacteraceae</taxon>
        <taxon>Hymenobacter</taxon>
    </lineage>
</organism>
<name>A0ABX2FV95_9BACT</name>
<dbReference type="Proteomes" id="UP000779507">
    <property type="component" value="Unassembled WGS sequence"/>
</dbReference>
<feature type="transmembrane region" description="Helical" evidence="1">
    <location>
        <begin position="12"/>
        <end position="31"/>
    </location>
</feature>
<keyword evidence="3" id="KW-1185">Reference proteome</keyword>
<dbReference type="EMBL" id="JABSNP010000016">
    <property type="protein sequence ID" value="NRT20330.1"/>
    <property type="molecule type" value="Genomic_DNA"/>
</dbReference>
<protein>
    <submittedName>
        <fullName evidence="2">Uncharacterized protein</fullName>
    </submittedName>
</protein>
<comment type="caution">
    <text evidence="2">The sequence shown here is derived from an EMBL/GenBank/DDBJ whole genome shotgun (WGS) entry which is preliminary data.</text>
</comment>
<gene>
    <name evidence="2" type="ORF">HNP98_003171</name>
</gene>
<evidence type="ECO:0000256" key="1">
    <source>
        <dbReference type="SAM" id="Phobius"/>
    </source>
</evidence>